<reference evidence="3" key="2">
    <citation type="submission" date="2020-09" db="EMBL/GenBank/DDBJ databases">
        <authorList>
            <person name="Sun Q."/>
            <person name="Zhou Y."/>
        </authorList>
    </citation>
    <scope>NUCLEOTIDE SEQUENCE</scope>
    <source>
        <strain evidence="3">CGMCC 1.16548</strain>
    </source>
</reference>
<evidence type="ECO:0000256" key="2">
    <source>
        <dbReference type="SAM" id="Phobius"/>
    </source>
</evidence>
<dbReference type="EMBL" id="BNAI01000002">
    <property type="protein sequence ID" value="GHF14839.1"/>
    <property type="molecule type" value="Genomic_DNA"/>
</dbReference>
<comment type="caution">
    <text evidence="3">The sequence shown here is derived from an EMBL/GenBank/DDBJ whole genome shotgun (WGS) entry which is preliminary data.</text>
</comment>
<organism evidence="3 4">
    <name type="scientific">Pseudolysinimonas yzui</name>
    <dbReference type="NCBI Taxonomy" id="2708254"/>
    <lineage>
        <taxon>Bacteria</taxon>
        <taxon>Bacillati</taxon>
        <taxon>Actinomycetota</taxon>
        <taxon>Actinomycetes</taxon>
        <taxon>Micrococcales</taxon>
        <taxon>Microbacteriaceae</taxon>
        <taxon>Pseudolysinimonas</taxon>
    </lineage>
</organism>
<sequence length="169" mass="18289">MNEIVAAVIGGAAVVLIPLFAWSSQRLTREGRLLLRVHRLGSAFAVMPESPEKKDFEGHLRRAVADLNEWVSPAKKAQRAVVRFIAGSLYILGVAGLFITYQVFGIEDSILTSLLGVLIGAGVAAASLMVSNIVQRVAAQREDDQQREERMERIRLGKAPGGPEVANSV</sequence>
<dbReference type="RefSeq" id="WP_191282818.1">
    <property type="nucleotide sequence ID" value="NZ_BNAI01000002.1"/>
</dbReference>
<evidence type="ECO:0000313" key="3">
    <source>
        <dbReference type="EMBL" id="GHF14839.1"/>
    </source>
</evidence>
<accession>A0A8J3GQ95</accession>
<keyword evidence="2" id="KW-0812">Transmembrane</keyword>
<gene>
    <name evidence="3" type="ORF">GCM10011600_14750</name>
</gene>
<keyword evidence="2" id="KW-0472">Membrane</keyword>
<proteinExistence type="predicted"/>
<keyword evidence="4" id="KW-1185">Reference proteome</keyword>
<dbReference type="AlphaFoldDB" id="A0A8J3GQ95"/>
<reference evidence="3" key="1">
    <citation type="journal article" date="2014" name="Int. J. Syst. Evol. Microbiol.">
        <title>Complete genome sequence of Corynebacterium casei LMG S-19264T (=DSM 44701T), isolated from a smear-ripened cheese.</title>
        <authorList>
            <consortium name="US DOE Joint Genome Institute (JGI-PGF)"/>
            <person name="Walter F."/>
            <person name="Albersmeier A."/>
            <person name="Kalinowski J."/>
            <person name="Ruckert C."/>
        </authorList>
    </citation>
    <scope>NUCLEOTIDE SEQUENCE</scope>
    <source>
        <strain evidence="3">CGMCC 1.16548</strain>
    </source>
</reference>
<feature type="transmembrane region" description="Helical" evidence="2">
    <location>
        <begin position="80"/>
        <end position="104"/>
    </location>
</feature>
<name>A0A8J3GQ95_9MICO</name>
<keyword evidence="2" id="KW-1133">Transmembrane helix</keyword>
<dbReference type="Proteomes" id="UP000617531">
    <property type="component" value="Unassembled WGS sequence"/>
</dbReference>
<evidence type="ECO:0008006" key="5">
    <source>
        <dbReference type="Google" id="ProtNLM"/>
    </source>
</evidence>
<evidence type="ECO:0000313" key="4">
    <source>
        <dbReference type="Proteomes" id="UP000617531"/>
    </source>
</evidence>
<feature type="transmembrane region" description="Helical" evidence="2">
    <location>
        <begin position="6"/>
        <end position="23"/>
    </location>
</feature>
<feature type="transmembrane region" description="Helical" evidence="2">
    <location>
        <begin position="110"/>
        <end position="131"/>
    </location>
</feature>
<feature type="region of interest" description="Disordered" evidence="1">
    <location>
        <begin position="141"/>
        <end position="169"/>
    </location>
</feature>
<feature type="compositionally biased region" description="Basic and acidic residues" evidence="1">
    <location>
        <begin position="141"/>
        <end position="155"/>
    </location>
</feature>
<protein>
    <recommendedName>
        <fullName evidence="5">DUF2721 domain-containing protein</fullName>
    </recommendedName>
</protein>
<evidence type="ECO:0000256" key="1">
    <source>
        <dbReference type="SAM" id="MobiDB-lite"/>
    </source>
</evidence>